<dbReference type="AlphaFoldDB" id="A0A0A9B2Z9"/>
<dbReference type="EMBL" id="GBRH01244218">
    <property type="protein sequence ID" value="JAD53677.1"/>
    <property type="molecule type" value="Transcribed_RNA"/>
</dbReference>
<organism evidence="1">
    <name type="scientific">Arundo donax</name>
    <name type="common">Giant reed</name>
    <name type="synonym">Donax arundinaceus</name>
    <dbReference type="NCBI Taxonomy" id="35708"/>
    <lineage>
        <taxon>Eukaryota</taxon>
        <taxon>Viridiplantae</taxon>
        <taxon>Streptophyta</taxon>
        <taxon>Embryophyta</taxon>
        <taxon>Tracheophyta</taxon>
        <taxon>Spermatophyta</taxon>
        <taxon>Magnoliopsida</taxon>
        <taxon>Liliopsida</taxon>
        <taxon>Poales</taxon>
        <taxon>Poaceae</taxon>
        <taxon>PACMAD clade</taxon>
        <taxon>Arundinoideae</taxon>
        <taxon>Arundineae</taxon>
        <taxon>Arundo</taxon>
    </lineage>
</organism>
<reference evidence="1" key="2">
    <citation type="journal article" date="2015" name="Data Brief">
        <title>Shoot transcriptome of the giant reed, Arundo donax.</title>
        <authorList>
            <person name="Barrero R.A."/>
            <person name="Guerrero F.D."/>
            <person name="Moolhuijzen P."/>
            <person name="Goolsby J.A."/>
            <person name="Tidwell J."/>
            <person name="Bellgard S.E."/>
            <person name="Bellgard M.I."/>
        </authorList>
    </citation>
    <scope>NUCLEOTIDE SEQUENCE</scope>
    <source>
        <tissue evidence="1">Shoot tissue taken approximately 20 cm above the soil surface</tissue>
    </source>
</reference>
<sequence>MWYHFIHDCVDQGKARVDYIS</sequence>
<reference evidence="1" key="1">
    <citation type="submission" date="2014-09" db="EMBL/GenBank/DDBJ databases">
        <authorList>
            <person name="Magalhaes I.L.F."/>
            <person name="Oliveira U."/>
            <person name="Santos F.R."/>
            <person name="Vidigal T.H.D.A."/>
            <person name="Brescovit A.D."/>
            <person name="Santos A.J."/>
        </authorList>
    </citation>
    <scope>NUCLEOTIDE SEQUENCE</scope>
    <source>
        <tissue evidence="1">Shoot tissue taken approximately 20 cm above the soil surface</tissue>
    </source>
</reference>
<proteinExistence type="predicted"/>
<name>A0A0A9B2Z9_ARUDO</name>
<evidence type="ECO:0000313" key="1">
    <source>
        <dbReference type="EMBL" id="JAD53677.1"/>
    </source>
</evidence>
<accession>A0A0A9B2Z9</accession>
<protein>
    <submittedName>
        <fullName evidence="1">Uncharacterized protein</fullName>
    </submittedName>
</protein>